<dbReference type="AlphaFoldDB" id="A0A1W2DAH6"/>
<keyword evidence="2" id="KW-1185">Reference proteome</keyword>
<evidence type="ECO:0000313" key="1">
    <source>
        <dbReference type="EMBL" id="SMC94373.1"/>
    </source>
</evidence>
<dbReference type="RefSeq" id="WP_084240332.1">
    <property type="nucleotide sequence ID" value="NZ_FWXT01000003.1"/>
</dbReference>
<name>A0A1W2DAH6_9SPHI</name>
<sequence>MKKLACLILAMVPFYFKGIAQEQGTNALQNAVTKLDQARKTGDYEALEKEFLRIGGQQKKNWLPYYYAALCNAKIGFIRKDDGESIEPYSNRGEQQALMAKSLLDTLKQKKACAEVYTVLSMVYRTKVFISPMSYGRKYGPLAQQYRVKAQALDAANPRAMYVQAWELYNTPKLWGGDKAQAKQLATESLKKIKAADVSGTEPHWGLSENTALLGNYK</sequence>
<dbReference type="EMBL" id="FWXT01000003">
    <property type="protein sequence ID" value="SMC94373.1"/>
    <property type="molecule type" value="Genomic_DNA"/>
</dbReference>
<reference evidence="2" key="1">
    <citation type="submission" date="2017-04" db="EMBL/GenBank/DDBJ databases">
        <authorList>
            <person name="Varghese N."/>
            <person name="Submissions S."/>
        </authorList>
    </citation>
    <scope>NUCLEOTIDE SEQUENCE [LARGE SCALE GENOMIC DNA]</scope>
    <source>
        <strain evidence="2">DSM 12126</strain>
    </source>
</reference>
<protein>
    <recommendedName>
        <fullName evidence="3">Sel1 repeat family protein</fullName>
    </recommendedName>
</protein>
<proteinExistence type="predicted"/>
<dbReference type="OrthoDB" id="1150971at2"/>
<dbReference type="STRING" id="151894.SAMN04488524_3533"/>
<organism evidence="1 2">
    <name type="scientific">Pedobacter africanus</name>
    <dbReference type="NCBI Taxonomy" id="151894"/>
    <lineage>
        <taxon>Bacteria</taxon>
        <taxon>Pseudomonadati</taxon>
        <taxon>Bacteroidota</taxon>
        <taxon>Sphingobacteriia</taxon>
        <taxon>Sphingobacteriales</taxon>
        <taxon>Sphingobacteriaceae</taxon>
        <taxon>Pedobacter</taxon>
    </lineage>
</organism>
<accession>A0A1W2DAH6</accession>
<dbReference type="Proteomes" id="UP000192756">
    <property type="component" value="Unassembled WGS sequence"/>
</dbReference>
<gene>
    <name evidence="1" type="ORF">SAMN04488524_3533</name>
</gene>
<evidence type="ECO:0000313" key="2">
    <source>
        <dbReference type="Proteomes" id="UP000192756"/>
    </source>
</evidence>
<evidence type="ECO:0008006" key="3">
    <source>
        <dbReference type="Google" id="ProtNLM"/>
    </source>
</evidence>